<organism evidence="2 3">
    <name type="scientific">Xylona heveae (strain CBS 132557 / TC161)</name>
    <dbReference type="NCBI Taxonomy" id="1328760"/>
    <lineage>
        <taxon>Eukaryota</taxon>
        <taxon>Fungi</taxon>
        <taxon>Dikarya</taxon>
        <taxon>Ascomycota</taxon>
        <taxon>Pezizomycotina</taxon>
        <taxon>Xylonomycetes</taxon>
        <taxon>Xylonales</taxon>
        <taxon>Xylonaceae</taxon>
        <taxon>Xylona</taxon>
    </lineage>
</organism>
<gene>
    <name evidence="2" type="ORF">L228DRAFT_263208</name>
</gene>
<accession>A0A165A2I8</accession>
<name>A0A165A2I8_XYLHT</name>
<dbReference type="InParanoid" id="A0A165A2I8"/>
<sequence length="135" mass="15913">MLSRHSIIYSLSTIHHLYKVDIRYQDPGSKIRIILVLYLYFVLYAVYAMLCSPTRPAYCRLLSVVAVERYNTTVIHRHLLRPRQSTYRLTSAALRVPPTPTTFYLISLSVLCTLYFELCTMGLELQYYQVRERLK</sequence>
<keyword evidence="1" id="KW-0472">Membrane</keyword>
<evidence type="ECO:0000256" key="1">
    <source>
        <dbReference type="SAM" id="Phobius"/>
    </source>
</evidence>
<keyword evidence="1" id="KW-1133">Transmembrane helix</keyword>
<keyword evidence="1" id="KW-0812">Transmembrane</keyword>
<keyword evidence="3" id="KW-1185">Reference proteome</keyword>
<dbReference type="AlphaFoldDB" id="A0A165A2I8"/>
<dbReference type="GeneID" id="28899612"/>
<feature type="transmembrane region" description="Helical" evidence="1">
    <location>
        <begin position="33"/>
        <end position="50"/>
    </location>
</feature>
<proteinExistence type="predicted"/>
<dbReference type="Proteomes" id="UP000076632">
    <property type="component" value="Unassembled WGS sequence"/>
</dbReference>
<protein>
    <submittedName>
        <fullName evidence="2">Uncharacterized protein</fullName>
    </submittedName>
</protein>
<feature type="transmembrane region" description="Helical" evidence="1">
    <location>
        <begin position="103"/>
        <end position="125"/>
    </location>
</feature>
<evidence type="ECO:0000313" key="2">
    <source>
        <dbReference type="EMBL" id="KZF19864.1"/>
    </source>
</evidence>
<dbReference type="RefSeq" id="XP_018185419.1">
    <property type="nucleotide sequence ID" value="XM_018334475.1"/>
</dbReference>
<reference evidence="2 3" key="1">
    <citation type="journal article" date="2016" name="Fungal Biol.">
        <title>The genome of Xylona heveae provides a window into fungal endophytism.</title>
        <authorList>
            <person name="Gazis R."/>
            <person name="Kuo A."/>
            <person name="Riley R."/>
            <person name="LaButti K."/>
            <person name="Lipzen A."/>
            <person name="Lin J."/>
            <person name="Amirebrahimi M."/>
            <person name="Hesse C.N."/>
            <person name="Spatafora J.W."/>
            <person name="Henrissat B."/>
            <person name="Hainaut M."/>
            <person name="Grigoriev I.V."/>
            <person name="Hibbett D.S."/>
        </authorList>
    </citation>
    <scope>NUCLEOTIDE SEQUENCE [LARGE SCALE GENOMIC DNA]</scope>
    <source>
        <strain evidence="2 3">TC161</strain>
    </source>
</reference>
<dbReference type="EMBL" id="KV407464">
    <property type="protein sequence ID" value="KZF19864.1"/>
    <property type="molecule type" value="Genomic_DNA"/>
</dbReference>
<evidence type="ECO:0000313" key="3">
    <source>
        <dbReference type="Proteomes" id="UP000076632"/>
    </source>
</evidence>